<gene>
    <name evidence="2" type="ORF">MCOLE_v1c04670</name>
</gene>
<keyword evidence="1" id="KW-0472">Membrane</keyword>
<evidence type="ECO:0000313" key="3">
    <source>
        <dbReference type="Proteomes" id="UP000232221"/>
    </source>
</evidence>
<feature type="transmembrane region" description="Helical" evidence="1">
    <location>
        <begin position="31"/>
        <end position="56"/>
    </location>
</feature>
<dbReference type="EMBL" id="CP024968">
    <property type="protein sequence ID" value="ATZ20979.1"/>
    <property type="molecule type" value="Genomic_DNA"/>
</dbReference>
<reference evidence="2 3" key="1">
    <citation type="submission" date="2017-11" db="EMBL/GenBank/DDBJ databases">
        <title>Genome sequence of Mesoplasma coleopterae BARC 779 (ATCC 49583).</title>
        <authorList>
            <person name="Lo W.-S."/>
            <person name="Kuo C.-H."/>
        </authorList>
    </citation>
    <scope>NUCLEOTIDE SEQUENCE [LARGE SCALE GENOMIC DNA]</scope>
    <source>
        <strain evidence="2 3">BARC 779</strain>
    </source>
</reference>
<organism evidence="2 3">
    <name type="scientific">Mesoplasma coleopterae</name>
    <dbReference type="NCBI Taxonomy" id="324078"/>
    <lineage>
        <taxon>Bacteria</taxon>
        <taxon>Bacillati</taxon>
        <taxon>Mycoplasmatota</taxon>
        <taxon>Mollicutes</taxon>
        <taxon>Entomoplasmatales</taxon>
        <taxon>Entomoplasmataceae</taxon>
        <taxon>Mesoplasma</taxon>
    </lineage>
</organism>
<keyword evidence="3" id="KW-1185">Reference proteome</keyword>
<keyword evidence="1" id="KW-1133">Transmembrane helix</keyword>
<protein>
    <submittedName>
        <fullName evidence="2">Uncharacterized protein</fullName>
    </submittedName>
</protein>
<keyword evidence="1" id="KW-0812">Transmembrane</keyword>
<dbReference type="RefSeq" id="WP_100671129.1">
    <property type="nucleotide sequence ID" value="NZ_CP024968.1"/>
</dbReference>
<dbReference type="AlphaFoldDB" id="A0A2K8P2M2"/>
<accession>A0A2K8P2M2</accession>
<feature type="transmembrane region" description="Helical" evidence="1">
    <location>
        <begin position="68"/>
        <end position="91"/>
    </location>
</feature>
<sequence>MNEKIRFYNAAIGFNWLALAIWFIVGLAGGHFLGGVILCAISACWIVPMTLAIIKARDELMNGIERSHLVLGICSIIFIWVVSGVLILIAYTMCAKCNRHDQVAFPNKEKDSEEK</sequence>
<evidence type="ECO:0000313" key="2">
    <source>
        <dbReference type="EMBL" id="ATZ20979.1"/>
    </source>
</evidence>
<proteinExistence type="predicted"/>
<feature type="transmembrane region" description="Helical" evidence="1">
    <location>
        <begin position="7"/>
        <end position="25"/>
    </location>
</feature>
<dbReference type="OrthoDB" id="390351at2"/>
<dbReference type="KEGG" id="mcol:MCOLE_v1c04670"/>
<evidence type="ECO:0000256" key="1">
    <source>
        <dbReference type="SAM" id="Phobius"/>
    </source>
</evidence>
<dbReference type="Proteomes" id="UP000232221">
    <property type="component" value="Chromosome"/>
</dbReference>
<name>A0A2K8P2M2_9MOLU</name>